<dbReference type="Proteomes" id="UP000735302">
    <property type="component" value="Unassembled WGS sequence"/>
</dbReference>
<dbReference type="EMBL" id="BLXT01001848">
    <property type="protein sequence ID" value="GFN88226.1"/>
    <property type="molecule type" value="Genomic_DNA"/>
</dbReference>
<organism evidence="1 2">
    <name type="scientific">Plakobranchus ocellatus</name>
    <dbReference type="NCBI Taxonomy" id="259542"/>
    <lineage>
        <taxon>Eukaryota</taxon>
        <taxon>Metazoa</taxon>
        <taxon>Spiralia</taxon>
        <taxon>Lophotrochozoa</taxon>
        <taxon>Mollusca</taxon>
        <taxon>Gastropoda</taxon>
        <taxon>Heterobranchia</taxon>
        <taxon>Euthyneura</taxon>
        <taxon>Panpulmonata</taxon>
        <taxon>Sacoglossa</taxon>
        <taxon>Placobranchoidea</taxon>
        <taxon>Plakobranchidae</taxon>
        <taxon>Plakobranchus</taxon>
    </lineage>
</organism>
<comment type="caution">
    <text evidence="1">The sequence shown here is derived from an EMBL/GenBank/DDBJ whole genome shotgun (WGS) entry which is preliminary data.</text>
</comment>
<keyword evidence="2" id="KW-1185">Reference proteome</keyword>
<dbReference type="AlphaFoldDB" id="A0AAV3Z117"/>
<proteinExistence type="predicted"/>
<accession>A0AAV3Z117</accession>
<reference evidence="1 2" key="1">
    <citation type="journal article" date="2021" name="Elife">
        <title>Chloroplast acquisition without the gene transfer in kleptoplastic sea slugs, Plakobranchus ocellatus.</title>
        <authorList>
            <person name="Maeda T."/>
            <person name="Takahashi S."/>
            <person name="Yoshida T."/>
            <person name="Shimamura S."/>
            <person name="Takaki Y."/>
            <person name="Nagai Y."/>
            <person name="Toyoda A."/>
            <person name="Suzuki Y."/>
            <person name="Arimoto A."/>
            <person name="Ishii H."/>
            <person name="Satoh N."/>
            <person name="Nishiyama T."/>
            <person name="Hasebe M."/>
            <person name="Maruyama T."/>
            <person name="Minagawa J."/>
            <person name="Obokata J."/>
            <person name="Shigenobu S."/>
        </authorList>
    </citation>
    <scope>NUCLEOTIDE SEQUENCE [LARGE SCALE GENOMIC DNA]</scope>
</reference>
<evidence type="ECO:0000313" key="2">
    <source>
        <dbReference type="Proteomes" id="UP000735302"/>
    </source>
</evidence>
<name>A0AAV3Z117_9GAST</name>
<evidence type="ECO:0000313" key="1">
    <source>
        <dbReference type="EMBL" id="GFN88226.1"/>
    </source>
</evidence>
<sequence length="122" mass="13420">MHVADEEGTLKLQEHKSLTSSSRMLPTSLGSMNREGTIKHENLIRFVNVVFLDTALVYFGLENFGLFVGAVARKRAPVKGKYFRGFESSTPPIDVLALRGPNSNSVRSPFGGRAMHESKLGL</sequence>
<gene>
    <name evidence="1" type="ORF">PoB_001473200</name>
</gene>
<protein>
    <submittedName>
        <fullName evidence="1">Uncharacterized protein</fullName>
    </submittedName>
</protein>